<feature type="compositionally biased region" description="Basic and acidic residues" evidence="2">
    <location>
        <begin position="789"/>
        <end position="810"/>
    </location>
</feature>
<dbReference type="InterPro" id="IPR031556">
    <property type="entry name" value="SIR4_SID"/>
</dbReference>
<feature type="compositionally biased region" description="Basic and acidic residues" evidence="2">
    <location>
        <begin position="571"/>
        <end position="584"/>
    </location>
</feature>
<feature type="region of interest" description="Disordered" evidence="2">
    <location>
        <begin position="84"/>
        <end position="120"/>
    </location>
</feature>
<feature type="domain" description="Sir4 SID" evidence="3">
    <location>
        <begin position="631"/>
        <end position="725"/>
    </location>
</feature>
<feature type="region of interest" description="Disordered" evidence="2">
    <location>
        <begin position="1"/>
        <end position="54"/>
    </location>
</feature>
<reference evidence="4 5" key="1">
    <citation type="journal article" date="2004" name="Science">
        <title>The Ashbya gossypii genome as a tool for mapping the ancient Saccharomyces cerevisiae genome.</title>
        <authorList>
            <person name="Dietrich F.S."/>
            <person name="Voegeli S."/>
            <person name="Brachat S."/>
            <person name="Lerch A."/>
            <person name="Gates K."/>
            <person name="Steiner S."/>
            <person name="Mohr C."/>
            <person name="Pohlmann R."/>
            <person name="Luedi P."/>
            <person name="Choi S."/>
            <person name="Wing R.A."/>
            <person name="Flavier A."/>
            <person name="Gaffney T.D."/>
            <person name="Philippsen P."/>
        </authorList>
    </citation>
    <scope>NUCLEOTIDE SEQUENCE [LARGE SCALE GENOMIC DNA]</scope>
    <source>
        <strain evidence="5">ATCC 10895 / CBS 109.51 / FGSC 9923 / NRRL Y-1056</strain>
    </source>
</reference>
<gene>
    <name evidence="4" type="ORF">AGOS_AGR189W</name>
</gene>
<feature type="compositionally biased region" description="Polar residues" evidence="2">
    <location>
        <begin position="24"/>
        <end position="43"/>
    </location>
</feature>
<evidence type="ECO:0000256" key="1">
    <source>
        <dbReference type="SAM" id="Coils"/>
    </source>
</evidence>
<evidence type="ECO:0000259" key="3">
    <source>
        <dbReference type="Pfam" id="PF16991"/>
    </source>
</evidence>
<evidence type="ECO:0000256" key="2">
    <source>
        <dbReference type="SAM" id="MobiDB-lite"/>
    </source>
</evidence>
<dbReference type="AlphaFoldDB" id="Q74ZW0"/>
<protein>
    <submittedName>
        <fullName evidence="4">AGR189Wp</fullName>
    </submittedName>
</protein>
<reference evidence="5" key="2">
    <citation type="journal article" date="2013" name="G3 (Bethesda)">
        <title>Genomes of Ashbya fungi isolated from insects reveal four mating-type loci, numerous translocations, lack of transposons, and distinct gene duplications.</title>
        <authorList>
            <person name="Dietrich F.S."/>
            <person name="Voegeli S."/>
            <person name="Kuo S."/>
            <person name="Philippsen P."/>
        </authorList>
    </citation>
    <scope>GENOME REANNOTATION</scope>
    <source>
        <strain evidence="5">ATCC 10895 / CBS 109.51 / FGSC 9923 / NRRL Y-1056</strain>
    </source>
</reference>
<dbReference type="OrthoDB" id="4049601at2759"/>
<dbReference type="Pfam" id="PF16991">
    <property type="entry name" value="SIR4_SID"/>
    <property type="match status" value="1"/>
</dbReference>
<feature type="region of interest" description="Disordered" evidence="2">
    <location>
        <begin position="222"/>
        <end position="243"/>
    </location>
</feature>
<feature type="region of interest" description="Disordered" evidence="2">
    <location>
        <begin position="343"/>
        <end position="385"/>
    </location>
</feature>
<feature type="region of interest" description="Disordered" evidence="2">
    <location>
        <begin position="786"/>
        <end position="810"/>
    </location>
</feature>
<keyword evidence="5" id="KW-1185">Reference proteome</keyword>
<sequence>MSSLPIQAATQENLRDKQLLKDGSMTNREINESSGMDGQNTKATAGADSIQPSAKSVEERIELLRQLKSKANEELLSRLPVVREKQPLRDKNHIKASPPGRAGSATERDHGEIGSPAPRLDKFPIYFGTAQGGHLARTTADRRGRRAAVQQALERLNLDYLPDFSKSGGVRKPIRGVHTVAQSGRGQEVSPPPLDIALQPEAIVRTLEAKSPVPSMRSRATTAAAAGVQQSDMQADSRGRTFSRDSSVNLRQLYLGGGIEAHKQGSSLDDLADREARVISLDKIPSGRDSAVKLQAKHEQPHTKQETAELHPTRTRLPDLRVDKGGSAFRKVAKRLKTADIPPYDGAPRYQTTSSGVIDLSTRGLHPDDEPDSEPLRGPLGLNRDKAEGLDLRGAAQEESIRRKVVPRKIPSDAPTSETIINYTPASPKEFLGSSGNYPQTELTTINEEAQVTGTLELYSANSSDLTEREVSERPEFLTEPPPNTSYNTGICSSPKLPPKDRGLDTDSTNRDFKCLLPRNSCISSTEAYREDSSRRQALIPELVTDSSPADSDLSERTSLSTEQPDANFENSDRKPDPGQRERQNFSEPLNLAASLNIADTSCNERKVIPSTEQHNPAEITKPSVAPFTGTNTALHTTDQTELSFLISAKQAEKYVHDISKTWTNIEKPELLRLMDRAVVRHRPFSANPKIVSASNDICQVHNFEDVDVNYYQRLPTRLVYVDLYGPQVPKKRGRKKKHRGFVPAVETVLAAHSPKSATETLTVDDTPTSLSNDVLVHPLKQLFASAEEGSKHEPRNDKEGTQPARFREGESLEQQVAAMAAEIMEYELKIASLHGQLANKQRDIDRLNELHLKLLGDLERATPTGTSNIPVNTNLDYPEENYPGNDTIDHDPSMDANLVKVYEQQIAENNALIKKLKDELDVLKCIPMSGRKQLLTQLNKMYQKLDERSLELESTSTEVDKKITEVVRREKALTVGIEEHPKYVELRDKFLTVKGRLESDLKYSKMHFSNLRTQFSIFEQKFEQQRDLLAHYQDLCAQKDEIVVSLQSERSDLTARLLGLDVELGKRPSVTCNRKQSSMPTGEIDKQQRTRQDMITQLINDLGEDAVISEHERAILRKLIQYAYDISGPQTKKDEILKLLEQSGELYSDDASLKRRDLKTPIFSRSLTTATAASKQNSENSVPTRGNIHVPCNSRQKRSRSALDMEDRLNSAHNIIACLTLLLGRQEKELLRPGTGE</sequence>
<organism evidence="4 5">
    <name type="scientific">Eremothecium gossypii (strain ATCC 10895 / CBS 109.51 / FGSC 9923 / NRRL Y-1056)</name>
    <name type="common">Yeast</name>
    <name type="synonym">Ashbya gossypii</name>
    <dbReference type="NCBI Taxonomy" id="284811"/>
    <lineage>
        <taxon>Eukaryota</taxon>
        <taxon>Fungi</taxon>
        <taxon>Dikarya</taxon>
        <taxon>Ascomycota</taxon>
        <taxon>Saccharomycotina</taxon>
        <taxon>Saccharomycetes</taxon>
        <taxon>Saccharomycetales</taxon>
        <taxon>Saccharomycetaceae</taxon>
        <taxon>Eremothecium</taxon>
    </lineage>
</organism>
<dbReference type="KEGG" id="ago:AGOS_AGR189W"/>
<dbReference type="GeneID" id="4623157"/>
<feature type="coiled-coil region" evidence="1">
    <location>
        <begin position="900"/>
        <end position="956"/>
    </location>
</feature>
<dbReference type="InParanoid" id="Q74ZW0"/>
<dbReference type="Gene3D" id="6.10.140.1820">
    <property type="match status" value="1"/>
</dbReference>
<dbReference type="RefSeq" id="NP_986855.2">
    <property type="nucleotide sequence ID" value="NM_211917.2"/>
</dbReference>
<dbReference type="Proteomes" id="UP000000591">
    <property type="component" value="Chromosome VII"/>
</dbReference>
<proteinExistence type="predicted"/>
<feature type="compositionally biased region" description="Polar residues" evidence="2">
    <location>
        <begin position="1170"/>
        <end position="1185"/>
    </location>
</feature>
<dbReference type="HOGENOM" id="CLU_266960_0_0_1"/>
<feature type="compositionally biased region" description="Basic and acidic residues" evidence="2">
    <location>
        <begin position="498"/>
        <end position="511"/>
    </location>
</feature>
<evidence type="ECO:0000313" key="4">
    <source>
        <dbReference type="EMBL" id="AAS54679.2"/>
    </source>
</evidence>
<feature type="compositionally biased region" description="Polar residues" evidence="2">
    <location>
        <begin position="1"/>
        <end position="12"/>
    </location>
</feature>
<feature type="region of interest" description="Disordered" evidence="2">
    <location>
        <begin position="541"/>
        <end position="584"/>
    </location>
</feature>
<evidence type="ECO:0000313" key="5">
    <source>
        <dbReference type="Proteomes" id="UP000000591"/>
    </source>
</evidence>
<feature type="coiled-coil region" evidence="1">
    <location>
        <begin position="810"/>
        <end position="851"/>
    </location>
</feature>
<feature type="region of interest" description="Disordered" evidence="2">
    <location>
        <begin position="462"/>
        <end position="511"/>
    </location>
</feature>
<feature type="compositionally biased region" description="Basic and acidic residues" evidence="2">
    <location>
        <begin position="466"/>
        <end position="477"/>
    </location>
</feature>
<accession>Q74ZW0</accession>
<dbReference type="EMBL" id="AE016820">
    <property type="protein sequence ID" value="AAS54679.2"/>
    <property type="molecule type" value="Genomic_DNA"/>
</dbReference>
<keyword evidence="1" id="KW-0175">Coiled coil</keyword>
<feature type="region of interest" description="Disordered" evidence="2">
    <location>
        <begin position="1170"/>
        <end position="1205"/>
    </location>
</feature>
<name>Q74ZW0_EREGS</name>
<feature type="compositionally biased region" description="Basic and acidic residues" evidence="2">
    <location>
        <begin position="84"/>
        <end position="93"/>
    </location>
</feature>
<dbReference type="CDD" id="cd13746">
    <property type="entry name" value="Sir4p-SID_like"/>
    <property type="match status" value="1"/>
</dbReference>